<dbReference type="GO" id="GO:0006355">
    <property type="term" value="P:regulation of DNA-templated transcription"/>
    <property type="evidence" value="ECO:0007669"/>
    <property type="project" value="InterPro"/>
</dbReference>
<dbReference type="CDD" id="cd22231">
    <property type="entry name" value="RHH_NikR_HicB-like"/>
    <property type="match status" value="1"/>
</dbReference>
<evidence type="ECO:0008006" key="2">
    <source>
        <dbReference type="Google" id="ProtNLM"/>
    </source>
</evidence>
<proteinExistence type="predicted"/>
<dbReference type="InterPro" id="IPR010985">
    <property type="entry name" value="Ribbon_hlx_hlx"/>
</dbReference>
<dbReference type="EMBL" id="LNQE01001436">
    <property type="protein sequence ID" value="KUG17523.1"/>
    <property type="molecule type" value="Genomic_DNA"/>
</dbReference>
<dbReference type="AlphaFoldDB" id="A0A0W8FAY1"/>
<dbReference type="SUPFAM" id="SSF47598">
    <property type="entry name" value="Ribbon-helix-helix"/>
    <property type="match status" value="1"/>
</dbReference>
<gene>
    <name evidence="1" type="ORF">ASZ90_012794</name>
</gene>
<comment type="caution">
    <text evidence="1">The sequence shown here is derived from an EMBL/GenBank/DDBJ whole genome shotgun (WGS) entry which is preliminary data.</text>
</comment>
<evidence type="ECO:0000313" key="1">
    <source>
        <dbReference type="EMBL" id="KUG17523.1"/>
    </source>
</evidence>
<accession>A0A0W8FAY1</accession>
<protein>
    <recommendedName>
        <fullName evidence="2">CopG family transcriptional regulator</fullName>
    </recommendedName>
</protein>
<sequence>MPKVTVEIPQHIFDDVQAHVGERKKFVSFSDAVRSALRKMLDQLDEIDRRRGRAQE</sequence>
<name>A0A0W8FAY1_9ZZZZ</name>
<organism evidence="1">
    <name type="scientific">hydrocarbon metagenome</name>
    <dbReference type="NCBI Taxonomy" id="938273"/>
    <lineage>
        <taxon>unclassified sequences</taxon>
        <taxon>metagenomes</taxon>
        <taxon>ecological metagenomes</taxon>
    </lineage>
</organism>
<reference evidence="1" key="1">
    <citation type="journal article" date="2015" name="Proc. Natl. Acad. Sci. U.S.A.">
        <title>Networks of energetic and metabolic interactions define dynamics in microbial communities.</title>
        <authorList>
            <person name="Embree M."/>
            <person name="Liu J.K."/>
            <person name="Al-Bassam M.M."/>
            <person name="Zengler K."/>
        </authorList>
    </citation>
    <scope>NUCLEOTIDE SEQUENCE</scope>
</reference>